<evidence type="ECO:0000313" key="2">
    <source>
        <dbReference type="EMBL" id="ACV10084.1"/>
    </source>
</evidence>
<dbReference type="KEGG" id="jde:Jden_2452"/>
<keyword evidence="1" id="KW-1133">Transmembrane helix</keyword>
<gene>
    <name evidence="2" type="ordered locus">Jden_2452</name>
</gene>
<keyword evidence="1" id="KW-0472">Membrane</keyword>
<evidence type="ECO:0000256" key="1">
    <source>
        <dbReference type="SAM" id="Phobius"/>
    </source>
</evidence>
<organism evidence="2 3">
    <name type="scientific">Jonesia denitrificans (strain ATCC 14870 / DSM 20603 / BCRC 15368 / CIP 55.134 / JCM 11481 / NBRC 15587 / NCTC 10816 / Prevot 55134)</name>
    <name type="common">Listeria denitrificans</name>
    <dbReference type="NCBI Taxonomy" id="471856"/>
    <lineage>
        <taxon>Bacteria</taxon>
        <taxon>Bacillati</taxon>
        <taxon>Actinomycetota</taxon>
        <taxon>Actinomycetes</taxon>
        <taxon>Micrococcales</taxon>
        <taxon>Jonesiaceae</taxon>
        <taxon>Jonesia</taxon>
    </lineage>
</organism>
<keyword evidence="3" id="KW-1185">Reference proteome</keyword>
<proteinExistence type="predicted"/>
<sequence length="168" mass="18572">MTPQDISSPVGYPALWTLVPVLLTVATIVWLALIPALTRRRVMARHASLVDAHSTAIADRSPSTRELYRSQIMTLAQQHDNGQLTDRDLHQQLSLLLRDYTSLRLALPAESMTLTDLRNHPATGPVAHVIERCYAPAFSREGTAHAPDPHVNATHLTVNEALQVVDHL</sequence>
<name>C7R336_JONDD</name>
<dbReference type="Proteomes" id="UP000000628">
    <property type="component" value="Chromosome"/>
</dbReference>
<protein>
    <submittedName>
        <fullName evidence="2">Uncharacterized protein</fullName>
    </submittedName>
</protein>
<keyword evidence="1" id="KW-0812">Transmembrane</keyword>
<dbReference type="OrthoDB" id="5149766at2"/>
<evidence type="ECO:0000313" key="3">
    <source>
        <dbReference type="Proteomes" id="UP000000628"/>
    </source>
</evidence>
<dbReference type="EMBL" id="CP001706">
    <property type="protein sequence ID" value="ACV10084.1"/>
    <property type="molecule type" value="Genomic_DNA"/>
</dbReference>
<dbReference type="STRING" id="471856.Jden_2452"/>
<dbReference type="AlphaFoldDB" id="C7R336"/>
<accession>C7R336</accession>
<feature type="transmembrane region" description="Helical" evidence="1">
    <location>
        <begin position="15"/>
        <end position="37"/>
    </location>
</feature>
<dbReference type="RefSeq" id="WP_015772695.1">
    <property type="nucleotide sequence ID" value="NC_013174.1"/>
</dbReference>
<reference evidence="2 3" key="1">
    <citation type="journal article" date="2009" name="Stand. Genomic Sci.">
        <title>Complete genome sequence of Jonesia denitrificans type strain (Prevot 55134).</title>
        <authorList>
            <person name="Pukall R."/>
            <person name="Gehrich-Schroter G."/>
            <person name="Lapidus A."/>
            <person name="Nolan M."/>
            <person name="Glavina Del Rio T."/>
            <person name="Lucas S."/>
            <person name="Chen F."/>
            <person name="Tice H."/>
            <person name="Pitluck S."/>
            <person name="Cheng J.F."/>
            <person name="Copeland A."/>
            <person name="Saunders E."/>
            <person name="Brettin T."/>
            <person name="Detter J.C."/>
            <person name="Bruce D."/>
            <person name="Goodwin L."/>
            <person name="Pati A."/>
            <person name="Ivanova N."/>
            <person name="Mavromatis K."/>
            <person name="Ovchinnikova G."/>
            <person name="Chen A."/>
            <person name="Palaniappan K."/>
            <person name="Land M."/>
            <person name="Hauser L."/>
            <person name="Chang Y.J."/>
            <person name="Jeffries C.D."/>
            <person name="Chain P."/>
            <person name="Goker M."/>
            <person name="Bristow J."/>
            <person name="Eisen J.A."/>
            <person name="Markowitz V."/>
            <person name="Hugenholtz P."/>
            <person name="Kyrpides N.C."/>
            <person name="Klenk H.P."/>
            <person name="Han C."/>
        </authorList>
    </citation>
    <scope>NUCLEOTIDE SEQUENCE [LARGE SCALE GENOMIC DNA]</scope>
    <source>
        <strain evidence="3">ATCC 14870 / DSM 20603 / BCRC 15368 / CIP 55.134 / JCM 11481 / NBRC 15587 / NCTC 10816 / Prevot 55134</strain>
    </source>
</reference>
<dbReference type="HOGENOM" id="CLU_1584285_0_0_11"/>